<feature type="region of interest" description="Disordered" evidence="1">
    <location>
        <begin position="309"/>
        <end position="340"/>
    </location>
</feature>
<dbReference type="EMBL" id="WMEO01000023">
    <property type="protein sequence ID" value="MYL17487.1"/>
    <property type="molecule type" value="Genomic_DNA"/>
</dbReference>
<gene>
    <name evidence="2" type="ORF">GLW36_12645</name>
</gene>
<comment type="caution">
    <text evidence="2">The sequence shown here is derived from an EMBL/GenBank/DDBJ whole genome shotgun (WGS) entry which is preliminary data.</text>
</comment>
<evidence type="ECO:0000313" key="2">
    <source>
        <dbReference type="EMBL" id="MYL17487.1"/>
    </source>
</evidence>
<dbReference type="AlphaFoldDB" id="A0A6B1IE50"/>
<evidence type="ECO:0000313" key="3">
    <source>
        <dbReference type="Proteomes" id="UP000460194"/>
    </source>
</evidence>
<protein>
    <submittedName>
        <fullName evidence="2">Uncharacterized protein</fullName>
    </submittedName>
</protein>
<organism evidence="2 3">
    <name type="scientific">Halorubrum distributum</name>
    <dbReference type="NCBI Taxonomy" id="29283"/>
    <lineage>
        <taxon>Archaea</taxon>
        <taxon>Methanobacteriati</taxon>
        <taxon>Methanobacteriota</taxon>
        <taxon>Stenosarchaea group</taxon>
        <taxon>Halobacteria</taxon>
        <taxon>Halobacteriales</taxon>
        <taxon>Haloferacaceae</taxon>
        <taxon>Halorubrum</taxon>
        <taxon>Halorubrum distributum group</taxon>
    </lineage>
</organism>
<feature type="compositionally biased region" description="Basic and acidic residues" evidence="1">
    <location>
        <begin position="167"/>
        <end position="182"/>
    </location>
</feature>
<accession>A0A6B1IE50</accession>
<dbReference type="Pfam" id="PF04519">
    <property type="entry name" value="Bactofilin"/>
    <property type="match status" value="1"/>
</dbReference>
<feature type="compositionally biased region" description="Acidic residues" evidence="1">
    <location>
        <begin position="331"/>
        <end position="340"/>
    </location>
</feature>
<proteinExistence type="predicted"/>
<dbReference type="PANTHER" id="PTHR35024:SF4">
    <property type="entry name" value="POLYMER-FORMING CYTOSKELETAL PROTEIN"/>
    <property type="match status" value="1"/>
</dbReference>
<dbReference type="RefSeq" id="WP_159369372.1">
    <property type="nucleotide sequence ID" value="NZ_WMEO01000023.1"/>
</dbReference>
<reference evidence="2 3" key="1">
    <citation type="submission" date="2019-11" db="EMBL/GenBank/DDBJ databases">
        <title>Genome sequences of 17 halophilic strains isolated from different environments.</title>
        <authorList>
            <person name="Furrow R.E."/>
        </authorList>
    </citation>
    <scope>NUCLEOTIDE SEQUENCE [LARGE SCALE GENOMIC DNA]</scope>
    <source>
        <strain evidence="2 3">22517_05_Cabo</strain>
    </source>
</reference>
<name>A0A6B1IE50_9EURY</name>
<feature type="region of interest" description="Disordered" evidence="1">
    <location>
        <begin position="163"/>
        <end position="185"/>
    </location>
</feature>
<feature type="compositionally biased region" description="Polar residues" evidence="1">
    <location>
        <begin position="309"/>
        <end position="322"/>
    </location>
</feature>
<dbReference type="Proteomes" id="UP000460194">
    <property type="component" value="Unassembled WGS sequence"/>
</dbReference>
<dbReference type="InterPro" id="IPR007607">
    <property type="entry name" value="BacA/B"/>
</dbReference>
<sequence length="340" mass="34910">MSDKKWTRRAALGLIGVGAGLFATETSGFTTVDTPRNADLGTSPDPNGLLGVTNTDKTVKAMTGEEVTLTTVTNRFGLDFDDVSVTLGEDAPDFITNVSAPNSLPANEDNGEAVRVGVSGCSTTTTEDVDINFVASGPDYRVEFSRTFTVKCMVPEPSECPVTVGDTAKDGSEFGEGDERGNNGKVVINKGNTGGEVDGNITINSLDIKFNNVRVSGNITGRKITINPNTSIGGKIMASNSVKINNNSVVCGANGKAIDADGSVTISGSVNGDVHVGGAVTINPKGKVQGNVDAGGSVTVNGVINGDVTAQGSVSGNGTITGNDPRKQSTEEEEEEEEGN</sequence>
<evidence type="ECO:0000256" key="1">
    <source>
        <dbReference type="SAM" id="MobiDB-lite"/>
    </source>
</evidence>
<dbReference type="PANTHER" id="PTHR35024">
    <property type="entry name" value="HYPOTHETICAL CYTOSOLIC PROTEIN"/>
    <property type="match status" value="1"/>
</dbReference>